<dbReference type="EMBL" id="ML735747">
    <property type="protein sequence ID" value="KAE8416753.1"/>
    <property type="molecule type" value="Genomic_DNA"/>
</dbReference>
<organism evidence="10 11">
    <name type="scientific">Aspergillus pseudocaelatus</name>
    <dbReference type="NCBI Taxonomy" id="1825620"/>
    <lineage>
        <taxon>Eukaryota</taxon>
        <taxon>Fungi</taxon>
        <taxon>Dikarya</taxon>
        <taxon>Ascomycota</taxon>
        <taxon>Pezizomycotina</taxon>
        <taxon>Eurotiomycetes</taxon>
        <taxon>Eurotiomycetidae</taxon>
        <taxon>Eurotiales</taxon>
        <taxon>Aspergillaceae</taxon>
        <taxon>Aspergillus</taxon>
        <taxon>Aspergillus subgen. Circumdati</taxon>
    </lineage>
</organism>
<evidence type="ECO:0000256" key="6">
    <source>
        <dbReference type="ARBA" id="ARBA00023136"/>
    </source>
</evidence>
<proteinExistence type="inferred from homology"/>
<feature type="transmembrane region" description="Helical" evidence="8">
    <location>
        <begin position="98"/>
        <end position="123"/>
    </location>
</feature>
<feature type="transmembrane region" description="Helical" evidence="8">
    <location>
        <begin position="567"/>
        <end position="585"/>
    </location>
</feature>
<evidence type="ECO:0000256" key="3">
    <source>
        <dbReference type="ARBA" id="ARBA00022448"/>
    </source>
</evidence>
<feature type="domain" description="Major facilitator superfamily (MFS) profile" evidence="9">
    <location>
        <begin position="101"/>
        <end position="555"/>
    </location>
</feature>
<evidence type="ECO:0000256" key="7">
    <source>
        <dbReference type="ARBA" id="ARBA00023180"/>
    </source>
</evidence>
<dbReference type="InterPro" id="IPR011701">
    <property type="entry name" value="MFS"/>
</dbReference>
<feature type="transmembrane region" description="Helical" evidence="8">
    <location>
        <begin position="167"/>
        <end position="192"/>
    </location>
</feature>
<feature type="transmembrane region" description="Helical" evidence="8">
    <location>
        <begin position="254"/>
        <end position="276"/>
    </location>
</feature>
<feature type="transmembrane region" description="Helical" evidence="8">
    <location>
        <begin position="402"/>
        <end position="419"/>
    </location>
</feature>
<keyword evidence="3" id="KW-0813">Transport</keyword>
<evidence type="ECO:0000313" key="10">
    <source>
        <dbReference type="EMBL" id="KAE8416753.1"/>
    </source>
</evidence>
<name>A0ABQ6WI41_9EURO</name>
<feature type="transmembrane region" description="Helical" evidence="8">
    <location>
        <begin position="297"/>
        <end position="316"/>
    </location>
</feature>
<dbReference type="InterPro" id="IPR036259">
    <property type="entry name" value="MFS_trans_sf"/>
</dbReference>
<gene>
    <name evidence="10" type="ORF">BDV36DRAFT_309911</name>
</gene>
<dbReference type="Gene3D" id="1.20.1720.10">
    <property type="entry name" value="Multidrug resistance protein D"/>
    <property type="match status" value="1"/>
</dbReference>
<evidence type="ECO:0000256" key="4">
    <source>
        <dbReference type="ARBA" id="ARBA00022692"/>
    </source>
</evidence>
<dbReference type="PRINTS" id="PR01036">
    <property type="entry name" value="TCRTETB"/>
</dbReference>
<dbReference type="PANTHER" id="PTHR23501">
    <property type="entry name" value="MAJOR FACILITATOR SUPERFAMILY"/>
    <property type="match status" value="1"/>
</dbReference>
<evidence type="ECO:0000256" key="5">
    <source>
        <dbReference type="ARBA" id="ARBA00022989"/>
    </source>
</evidence>
<dbReference type="Gene3D" id="1.20.1250.20">
    <property type="entry name" value="MFS general substrate transporter like domains"/>
    <property type="match status" value="1"/>
</dbReference>
<dbReference type="PANTHER" id="PTHR23501:SF187">
    <property type="entry name" value="MAJOR FACILITATOR SUPERFAMILY (MFS) PROFILE DOMAIN-CONTAINING PROTEIN"/>
    <property type="match status" value="1"/>
</dbReference>
<dbReference type="InterPro" id="IPR020846">
    <property type="entry name" value="MFS_dom"/>
</dbReference>
<feature type="transmembrane region" description="Helical" evidence="8">
    <location>
        <begin position="431"/>
        <end position="450"/>
    </location>
</feature>
<comment type="subcellular location">
    <subcellularLocation>
        <location evidence="1">Membrane</location>
        <topology evidence="1">Multi-pass membrane protein</topology>
    </subcellularLocation>
</comment>
<dbReference type="SUPFAM" id="SSF103473">
    <property type="entry name" value="MFS general substrate transporter"/>
    <property type="match status" value="1"/>
</dbReference>
<evidence type="ECO:0000313" key="11">
    <source>
        <dbReference type="Proteomes" id="UP000325395"/>
    </source>
</evidence>
<feature type="transmembrane region" description="Helical" evidence="8">
    <location>
        <begin position="363"/>
        <end position="387"/>
    </location>
</feature>
<feature type="transmembrane region" description="Helical" evidence="8">
    <location>
        <begin position="135"/>
        <end position="155"/>
    </location>
</feature>
<feature type="transmembrane region" description="Helical" evidence="8">
    <location>
        <begin position="198"/>
        <end position="217"/>
    </location>
</feature>
<feature type="transmembrane region" description="Helical" evidence="8">
    <location>
        <begin position="322"/>
        <end position="342"/>
    </location>
</feature>
<keyword evidence="7" id="KW-0325">Glycoprotein</keyword>
<keyword evidence="6 8" id="KW-0472">Membrane</keyword>
<keyword evidence="11" id="KW-1185">Reference proteome</keyword>
<keyword evidence="5 8" id="KW-1133">Transmembrane helix</keyword>
<evidence type="ECO:0000256" key="1">
    <source>
        <dbReference type="ARBA" id="ARBA00004141"/>
    </source>
</evidence>
<sequence>MTNGTRRRHEAIDFVEAEGPFLRPPGVEVHPYCSPWQNRDTQRLGIVSPIRKLEALGKPHPYLLRRAEHSRLVMDEPSPSAEDSQPERQSTGTRGTRFWAVFVSLCFASFVASLDITAITTALPTVTRELDGGENYVWIANSYTLASAVVQPLIGQISNIVGRRNPMIILMCLFALGSGICGGATSTGMMIAGRTVQGLGAGGILLLLEVIVCDLVPLRERAQYVGIALSTCALGISLGPLVGGALVQHATWRWVFYINLPCAGVALVALILCLNVQHKREVSWGRALARVDWVGNTIFIAAICAIMYALVIGGSVHPWSSYQVLVPLVLGAFGWVLFHIFEASPYCLEPTMPPRLFRNRTSMTAYVLAFLAAMLMQWVVYFLTLYFQTVKGQSTTMSGVDVIPFTGFMIPSAIVGGAIMSKTGVYRPLHWAGFALLSICMGVFSTWDAGTPKAEWVILQCLVGLGHGLLLTSVLPAIQAALPESDNAAATSAYAFLRSFGFVWGVEIPAVVFNGQVDRFLGRVHDATVRGKLAHGGAYSLAGTSFLSQLSEDAGAVRSIYTDSLQTVWQVGMAFALLGFALVVVEKHIELRTTLETDFGLEGSEDRAATSVEGVETGPVSKVQ</sequence>
<evidence type="ECO:0000259" key="9">
    <source>
        <dbReference type="PROSITE" id="PS50850"/>
    </source>
</evidence>
<evidence type="ECO:0000256" key="8">
    <source>
        <dbReference type="SAM" id="Phobius"/>
    </source>
</evidence>
<feature type="transmembrane region" description="Helical" evidence="8">
    <location>
        <begin position="456"/>
        <end position="482"/>
    </location>
</feature>
<dbReference type="Pfam" id="PF07690">
    <property type="entry name" value="MFS_1"/>
    <property type="match status" value="1"/>
</dbReference>
<keyword evidence="4 8" id="KW-0812">Transmembrane</keyword>
<reference evidence="10 11" key="1">
    <citation type="submission" date="2019-04" db="EMBL/GenBank/DDBJ databases">
        <authorList>
            <consortium name="DOE Joint Genome Institute"/>
            <person name="Mondo S."/>
            <person name="Kjaerbolling I."/>
            <person name="Vesth T."/>
            <person name="Frisvad J.C."/>
            <person name="Nybo J.L."/>
            <person name="Theobald S."/>
            <person name="Kildgaard S."/>
            <person name="Isbrandt T."/>
            <person name="Kuo A."/>
            <person name="Sato A."/>
            <person name="Lyhne E.K."/>
            <person name="Kogle M.E."/>
            <person name="Wiebenga A."/>
            <person name="Kun R.S."/>
            <person name="Lubbers R.J."/>
            <person name="Makela M.R."/>
            <person name="Barry K."/>
            <person name="Chovatia M."/>
            <person name="Clum A."/>
            <person name="Daum C."/>
            <person name="Haridas S."/>
            <person name="He G."/>
            <person name="LaButti K."/>
            <person name="Lipzen A."/>
            <person name="Riley R."/>
            <person name="Salamov A."/>
            <person name="Simmons B.A."/>
            <person name="Magnuson J.K."/>
            <person name="Henrissat B."/>
            <person name="Mortensen U.H."/>
            <person name="Larsen T.O."/>
            <person name="Devries R.P."/>
            <person name="Grigoriev I.V."/>
            <person name="Machida M."/>
            <person name="Baker S.E."/>
            <person name="Andersen M.R."/>
            <person name="Cantor M.N."/>
            <person name="Hua S.X."/>
        </authorList>
    </citation>
    <scope>NUCLEOTIDE SEQUENCE [LARGE SCALE GENOMIC DNA]</scope>
    <source>
        <strain evidence="10 11">CBS 117616</strain>
    </source>
</reference>
<dbReference type="PROSITE" id="PS50850">
    <property type="entry name" value="MFS"/>
    <property type="match status" value="1"/>
</dbReference>
<feature type="transmembrane region" description="Helical" evidence="8">
    <location>
        <begin position="494"/>
        <end position="513"/>
    </location>
</feature>
<dbReference type="Proteomes" id="UP000325395">
    <property type="component" value="Unassembled WGS sequence"/>
</dbReference>
<comment type="similarity">
    <text evidence="2">Belongs to the major facilitator superfamily.</text>
</comment>
<evidence type="ECO:0000256" key="2">
    <source>
        <dbReference type="ARBA" id="ARBA00008335"/>
    </source>
</evidence>
<feature type="transmembrane region" description="Helical" evidence="8">
    <location>
        <begin position="224"/>
        <end position="248"/>
    </location>
</feature>
<accession>A0ABQ6WI41</accession>
<protein>
    <submittedName>
        <fullName evidence="10">Major facilitator superfamily domain-containing protein</fullName>
    </submittedName>
</protein>